<feature type="coiled-coil region" evidence="1">
    <location>
        <begin position="255"/>
        <end position="299"/>
    </location>
</feature>
<evidence type="ECO:0000256" key="2">
    <source>
        <dbReference type="SAM" id="MobiDB-lite"/>
    </source>
</evidence>
<evidence type="ECO:0000313" key="5">
    <source>
        <dbReference type="Proteomes" id="UP000019118"/>
    </source>
</evidence>
<dbReference type="Proteomes" id="UP000019118">
    <property type="component" value="Unassembled WGS sequence"/>
</dbReference>
<feature type="domain" description="Sfi1 spindle body" evidence="3">
    <location>
        <begin position="297"/>
        <end position="452"/>
    </location>
</feature>
<accession>A0AAR5PMU5</accession>
<dbReference type="PANTHER" id="PTHR22028">
    <property type="entry name" value="SFI1 SPINDLE BODY DOMAIN-CONTAINING PROTEIN-RELATED"/>
    <property type="match status" value="1"/>
</dbReference>
<evidence type="ECO:0000256" key="1">
    <source>
        <dbReference type="SAM" id="Coils"/>
    </source>
</evidence>
<dbReference type="Pfam" id="PF08457">
    <property type="entry name" value="Sfi1"/>
    <property type="match status" value="1"/>
</dbReference>
<dbReference type="InterPro" id="IPR013665">
    <property type="entry name" value="Sfi1_dom"/>
</dbReference>
<sequence length="490" mass="58396">MISFLRPKSKITLEEQFDRPVNLAVSDGAKQKETGKTNPKLTSDSTFTKPISHYKQLPYSDGPNTQMPVKPINDRLVCEVAKTSMLRRYFAKWRSETKPPIKHTKKLNVFIGNLKNYQQEAIQSSQSPGRESRSQNPSELFTNRYKSQKLIINTQRSKIEEQNRIISELKLGIIREDLLKSIENTKIDIRDIFSNCSEKLLTAAPLLRAPEERKNLMILSQKAPKTIQKMQQRAIERAQYREIILERKKLIEETRQKLLAEAIEKKRVLEEEEKEHNLRAINEQRKKELLRQKRRLERKQEFERKYSKAQRFYNTALTRQCLRKLFSNYAKAKENYTLAKEFYLHKQKTWIFKAWLGYVETKFETKYTVADAHFARKALANAFDKLKLNKLESVRSMQVAEDIYDFRLTCNTFTNWHRFVCKQVMLESKRTAISLKHYNRKLLFQCFYQWRSLPVVIQLEEAKEEKKRKWREKVWDILPDYRPSEEAAHF</sequence>
<dbReference type="InterPro" id="IPR052270">
    <property type="entry name" value="CACF_protein"/>
</dbReference>
<keyword evidence="1" id="KW-0175">Coiled coil</keyword>
<keyword evidence="5" id="KW-1185">Reference proteome</keyword>
<dbReference type="AlphaFoldDB" id="A0AAR5PMU5"/>
<dbReference type="EnsemblMetazoa" id="XM_019906673.1">
    <property type="protein sequence ID" value="XP_019762232.1"/>
    <property type="gene ID" value="LOC109539076"/>
</dbReference>
<feature type="compositionally biased region" description="Polar residues" evidence="2">
    <location>
        <begin position="36"/>
        <end position="48"/>
    </location>
</feature>
<organism evidence="4 5">
    <name type="scientific">Dendroctonus ponderosae</name>
    <name type="common">Mountain pine beetle</name>
    <dbReference type="NCBI Taxonomy" id="77166"/>
    <lineage>
        <taxon>Eukaryota</taxon>
        <taxon>Metazoa</taxon>
        <taxon>Ecdysozoa</taxon>
        <taxon>Arthropoda</taxon>
        <taxon>Hexapoda</taxon>
        <taxon>Insecta</taxon>
        <taxon>Pterygota</taxon>
        <taxon>Neoptera</taxon>
        <taxon>Endopterygota</taxon>
        <taxon>Coleoptera</taxon>
        <taxon>Polyphaga</taxon>
        <taxon>Cucujiformia</taxon>
        <taxon>Curculionidae</taxon>
        <taxon>Scolytinae</taxon>
        <taxon>Dendroctonus</taxon>
    </lineage>
</organism>
<evidence type="ECO:0000313" key="4">
    <source>
        <dbReference type="EnsemblMetazoa" id="XP_019762232.1"/>
    </source>
</evidence>
<feature type="region of interest" description="Disordered" evidence="2">
    <location>
        <begin position="120"/>
        <end position="140"/>
    </location>
</feature>
<reference evidence="4" key="2">
    <citation type="submission" date="2024-08" db="UniProtKB">
        <authorList>
            <consortium name="EnsemblMetazoa"/>
        </authorList>
    </citation>
    <scope>IDENTIFICATION</scope>
</reference>
<proteinExistence type="predicted"/>
<reference evidence="5" key="1">
    <citation type="journal article" date="2013" name="Genome Biol.">
        <title>Draft genome of the mountain pine beetle, Dendroctonus ponderosae Hopkins, a major forest pest.</title>
        <authorList>
            <person name="Keeling C.I."/>
            <person name="Yuen M.M."/>
            <person name="Liao N.Y."/>
            <person name="Docking T.R."/>
            <person name="Chan S.K."/>
            <person name="Taylor G.A."/>
            <person name="Palmquist D.L."/>
            <person name="Jackman S.D."/>
            <person name="Nguyen A."/>
            <person name="Li M."/>
            <person name="Henderson H."/>
            <person name="Janes J.K."/>
            <person name="Zhao Y."/>
            <person name="Pandoh P."/>
            <person name="Moore R."/>
            <person name="Sperling F.A."/>
            <person name="Huber D.P."/>
            <person name="Birol I."/>
            <person name="Jones S.J."/>
            <person name="Bohlmann J."/>
        </authorList>
    </citation>
    <scope>NUCLEOTIDE SEQUENCE</scope>
</reference>
<evidence type="ECO:0000259" key="3">
    <source>
        <dbReference type="Pfam" id="PF08457"/>
    </source>
</evidence>
<protein>
    <recommendedName>
        <fullName evidence="3">Sfi1 spindle body domain-containing protein</fullName>
    </recommendedName>
</protein>
<name>A0AAR5PMU5_DENPD</name>
<dbReference type="PANTHER" id="PTHR22028:SF5">
    <property type="entry name" value="COILED-COIL DOMAIN-CONTAINING PROTEIN 191"/>
    <property type="match status" value="1"/>
</dbReference>
<feature type="region of interest" description="Disordered" evidence="2">
    <location>
        <begin position="24"/>
        <end position="48"/>
    </location>
</feature>